<dbReference type="GO" id="GO:0006487">
    <property type="term" value="P:protein N-linked glycosylation"/>
    <property type="evidence" value="ECO:0007669"/>
    <property type="project" value="TreeGrafter"/>
</dbReference>
<evidence type="ECO:0000256" key="2">
    <source>
        <dbReference type="ARBA" id="ARBA00022676"/>
    </source>
</evidence>
<comment type="similarity">
    <text evidence="1">Belongs to the glycosyltransferase 34 family.</text>
</comment>
<evidence type="ECO:0000313" key="6">
    <source>
        <dbReference type="Proteomes" id="UP000799440"/>
    </source>
</evidence>
<dbReference type="Pfam" id="PF05637">
    <property type="entry name" value="Glyco_transf_34"/>
    <property type="match status" value="1"/>
</dbReference>
<dbReference type="InterPro" id="IPR008630">
    <property type="entry name" value="Glyco_trans_34"/>
</dbReference>
<proteinExistence type="inferred from homology"/>
<evidence type="ECO:0000256" key="4">
    <source>
        <dbReference type="SAM" id="Phobius"/>
    </source>
</evidence>
<reference evidence="5" key="1">
    <citation type="journal article" date="2020" name="Stud. Mycol.">
        <title>101 Dothideomycetes genomes: a test case for predicting lifestyles and emergence of pathogens.</title>
        <authorList>
            <person name="Haridas S."/>
            <person name="Albert R."/>
            <person name="Binder M."/>
            <person name="Bloem J."/>
            <person name="Labutti K."/>
            <person name="Salamov A."/>
            <person name="Andreopoulos B."/>
            <person name="Baker S."/>
            <person name="Barry K."/>
            <person name="Bills G."/>
            <person name="Bluhm B."/>
            <person name="Cannon C."/>
            <person name="Castanera R."/>
            <person name="Culley D."/>
            <person name="Daum C."/>
            <person name="Ezra D."/>
            <person name="Gonzalez J."/>
            <person name="Henrissat B."/>
            <person name="Kuo A."/>
            <person name="Liang C."/>
            <person name="Lipzen A."/>
            <person name="Lutzoni F."/>
            <person name="Magnuson J."/>
            <person name="Mondo S."/>
            <person name="Nolan M."/>
            <person name="Ohm R."/>
            <person name="Pangilinan J."/>
            <person name="Park H.-J."/>
            <person name="Ramirez L."/>
            <person name="Alfaro M."/>
            <person name="Sun H."/>
            <person name="Tritt A."/>
            <person name="Yoshinaga Y."/>
            <person name="Zwiers L.-H."/>
            <person name="Turgeon B."/>
            <person name="Goodwin S."/>
            <person name="Spatafora J."/>
            <person name="Crous P."/>
            <person name="Grigoriev I."/>
        </authorList>
    </citation>
    <scope>NUCLEOTIDE SEQUENCE</scope>
    <source>
        <strain evidence="5">CBS 119925</strain>
    </source>
</reference>
<dbReference type="PANTHER" id="PTHR31306">
    <property type="entry name" value="ALPHA-1,6-MANNOSYLTRANSFERASE MNN11-RELATED"/>
    <property type="match status" value="1"/>
</dbReference>
<sequence>MPPRKTSRPPPYAARQNRGGVQIPYQVRSLLRRERLRMIALVILSFLTFLWLIGRIGGESGSTAAAIIGTGPDVVIVTVLDPKADAGWIEKIKKNREDYAKRHGYLTFFPENDRYDLKNSPSSWAKVPAMRHAMTLNPSSAFFWYLESTTLIMEPSLPLTSHVLASSTLEKSMIVNQPVVPPDSVIKTFGNLKGDRIDLIITQDKDGLALSSFVVRNGEWAKYFLDAWFDPIYRSYNFQKADTHALEHIVQWHGTILAKLALVPQNQINAYVTGPANQENGQYRDGDLVANFPGCDKEKRNCADEMKPFFDIADRKARGLD</sequence>
<gene>
    <name evidence="5" type="ORF">M011DRAFT_472824</name>
</gene>
<keyword evidence="3 5" id="KW-0808">Transferase</keyword>
<evidence type="ECO:0000256" key="3">
    <source>
        <dbReference type="ARBA" id="ARBA00022679"/>
    </source>
</evidence>
<keyword evidence="4" id="KW-0812">Transmembrane</keyword>
<dbReference type="Proteomes" id="UP000799440">
    <property type="component" value="Unassembled WGS sequence"/>
</dbReference>
<name>A0A6A6UXE6_9PLEO</name>
<evidence type="ECO:0000313" key="5">
    <source>
        <dbReference type="EMBL" id="KAF2741761.1"/>
    </source>
</evidence>
<dbReference type="AlphaFoldDB" id="A0A6A6UXE6"/>
<organism evidence="5 6">
    <name type="scientific">Sporormia fimetaria CBS 119925</name>
    <dbReference type="NCBI Taxonomy" id="1340428"/>
    <lineage>
        <taxon>Eukaryota</taxon>
        <taxon>Fungi</taxon>
        <taxon>Dikarya</taxon>
        <taxon>Ascomycota</taxon>
        <taxon>Pezizomycotina</taxon>
        <taxon>Dothideomycetes</taxon>
        <taxon>Pleosporomycetidae</taxon>
        <taxon>Pleosporales</taxon>
        <taxon>Sporormiaceae</taxon>
        <taxon>Sporormia</taxon>
    </lineage>
</organism>
<keyword evidence="4" id="KW-0472">Membrane</keyword>
<dbReference type="GO" id="GO:0000009">
    <property type="term" value="F:alpha-1,6-mannosyltransferase activity"/>
    <property type="evidence" value="ECO:0007669"/>
    <property type="project" value="TreeGrafter"/>
</dbReference>
<feature type="transmembrane region" description="Helical" evidence="4">
    <location>
        <begin position="36"/>
        <end position="54"/>
    </location>
</feature>
<protein>
    <submittedName>
        <fullName evidence="5">Glycosyltransferase family 34 protein</fullName>
    </submittedName>
</protein>
<dbReference type="EMBL" id="MU006626">
    <property type="protein sequence ID" value="KAF2741761.1"/>
    <property type="molecule type" value="Genomic_DNA"/>
</dbReference>
<accession>A0A6A6UXE6</accession>
<keyword evidence="4" id="KW-1133">Transmembrane helix</keyword>
<dbReference type="PANTHER" id="PTHR31306:SF10">
    <property type="entry name" value="ALPHA-1,6-MANNOSYLTRANSFERASE MNN11-RELATED"/>
    <property type="match status" value="1"/>
</dbReference>
<keyword evidence="6" id="KW-1185">Reference proteome</keyword>
<dbReference type="GO" id="GO:0000136">
    <property type="term" value="C:mannan polymerase complex"/>
    <property type="evidence" value="ECO:0007669"/>
    <property type="project" value="TreeGrafter"/>
</dbReference>
<dbReference type="Gene3D" id="3.90.550.10">
    <property type="entry name" value="Spore Coat Polysaccharide Biosynthesis Protein SpsA, Chain A"/>
    <property type="match status" value="1"/>
</dbReference>
<dbReference type="InterPro" id="IPR029044">
    <property type="entry name" value="Nucleotide-diphossugar_trans"/>
</dbReference>
<dbReference type="OrthoDB" id="205108at2759"/>
<keyword evidence="2" id="KW-0328">Glycosyltransferase</keyword>
<evidence type="ECO:0000256" key="1">
    <source>
        <dbReference type="ARBA" id="ARBA00005664"/>
    </source>
</evidence>
<dbReference type="FunFam" id="3.90.550.10:FF:000149">
    <property type="entry name" value="Alpha-1,6-mannosyltransferase subunit"/>
    <property type="match status" value="1"/>
</dbReference>